<evidence type="ECO:0000313" key="2">
    <source>
        <dbReference type="EnsemblPlants" id="KRH71967"/>
    </source>
</evidence>
<dbReference type="Gramene" id="KRH71967">
    <property type="protein sequence ID" value="KRH71967"/>
    <property type="gene ID" value="GLYMA_02G181900"/>
</dbReference>
<dbReference type="Proteomes" id="UP000008827">
    <property type="component" value="Chromosome 2"/>
</dbReference>
<evidence type="ECO:0000313" key="1">
    <source>
        <dbReference type="EMBL" id="KRH71967.1"/>
    </source>
</evidence>
<proteinExistence type="predicted"/>
<reference evidence="2" key="2">
    <citation type="submission" date="2018-02" db="UniProtKB">
        <authorList>
            <consortium name="EnsemblPlants"/>
        </authorList>
    </citation>
    <scope>IDENTIFICATION</scope>
    <source>
        <strain evidence="2">Williams 82</strain>
    </source>
</reference>
<dbReference type="AlphaFoldDB" id="A0A0R0L8M9"/>
<reference evidence="1" key="3">
    <citation type="submission" date="2018-07" db="EMBL/GenBank/DDBJ databases">
        <title>WGS assembly of Glycine max.</title>
        <authorList>
            <person name="Schmutz J."/>
            <person name="Cannon S."/>
            <person name="Schlueter J."/>
            <person name="Ma J."/>
            <person name="Mitros T."/>
            <person name="Nelson W."/>
            <person name="Hyten D."/>
            <person name="Song Q."/>
            <person name="Thelen J."/>
            <person name="Cheng J."/>
            <person name="Xu D."/>
            <person name="Hellsten U."/>
            <person name="May G."/>
            <person name="Yu Y."/>
            <person name="Sakurai T."/>
            <person name="Umezawa T."/>
            <person name="Bhattacharyya M."/>
            <person name="Sandhu D."/>
            <person name="Valliyodan B."/>
            <person name="Lindquist E."/>
            <person name="Peto M."/>
            <person name="Grant D."/>
            <person name="Shu S."/>
            <person name="Goodstein D."/>
            <person name="Barry K."/>
            <person name="Futrell-Griggs M."/>
            <person name="Abernathy B."/>
            <person name="Du J."/>
            <person name="Tian Z."/>
            <person name="Zhu L."/>
            <person name="Gill N."/>
            <person name="Joshi T."/>
            <person name="Libault M."/>
            <person name="Sethuraman A."/>
            <person name="Zhang X."/>
            <person name="Shinozaki K."/>
            <person name="Nguyen H."/>
            <person name="Wing R."/>
            <person name="Cregan P."/>
            <person name="Specht J."/>
            <person name="Grimwood J."/>
            <person name="Rokhsar D."/>
            <person name="Stacey G."/>
            <person name="Shoemaker R."/>
            <person name="Jackson S."/>
        </authorList>
    </citation>
    <scope>NUCLEOTIDE SEQUENCE</scope>
    <source>
        <tissue evidence="1">Callus</tissue>
    </source>
</reference>
<dbReference type="InParanoid" id="A0A0R0L8M9"/>
<dbReference type="EMBL" id="CM000835">
    <property type="protein sequence ID" value="KRH71967.1"/>
    <property type="molecule type" value="Genomic_DNA"/>
</dbReference>
<accession>A0A0R0L8M9</accession>
<gene>
    <name evidence="1" type="ORF">GLYMA_02G181900</name>
</gene>
<name>A0A0R0L8M9_SOYBN</name>
<sequence>MEAISGEEGSAGVQGNKYSRVVFAIINSPCSPLMHMPIPKLFHSLNKDVSRFHLMCSDGGGVQEILCSCRGIKGVV</sequence>
<evidence type="ECO:0000313" key="3">
    <source>
        <dbReference type="Proteomes" id="UP000008827"/>
    </source>
</evidence>
<keyword evidence="3" id="KW-1185">Reference proteome</keyword>
<dbReference type="EnsemblPlants" id="KRH71967">
    <property type="protein sequence ID" value="KRH71967"/>
    <property type="gene ID" value="GLYMA_02G181900"/>
</dbReference>
<organism evidence="1">
    <name type="scientific">Glycine max</name>
    <name type="common">Soybean</name>
    <name type="synonym">Glycine hispida</name>
    <dbReference type="NCBI Taxonomy" id="3847"/>
    <lineage>
        <taxon>Eukaryota</taxon>
        <taxon>Viridiplantae</taxon>
        <taxon>Streptophyta</taxon>
        <taxon>Embryophyta</taxon>
        <taxon>Tracheophyta</taxon>
        <taxon>Spermatophyta</taxon>
        <taxon>Magnoliopsida</taxon>
        <taxon>eudicotyledons</taxon>
        <taxon>Gunneridae</taxon>
        <taxon>Pentapetalae</taxon>
        <taxon>rosids</taxon>
        <taxon>fabids</taxon>
        <taxon>Fabales</taxon>
        <taxon>Fabaceae</taxon>
        <taxon>Papilionoideae</taxon>
        <taxon>50 kb inversion clade</taxon>
        <taxon>NPAAA clade</taxon>
        <taxon>indigoferoid/millettioid clade</taxon>
        <taxon>Phaseoleae</taxon>
        <taxon>Glycine</taxon>
        <taxon>Glycine subgen. Soja</taxon>
    </lineage>
</organism>
<reference evidence="1 2" key="1">
    <citation type="journal article" date="2010" name="Nature">
        <title>Genome sequence of the palaeopolyploid soybean.</title>
        <authorList>
            <person name="Schmutz J."/>
            <person name="Cannon S.B."/>
            <person name="Schlueter J."/>
            <person name="Ma J."/>
            <person name="Mitros T."/>
            <person name="Nelson W."/>
            <person name="Hyten D.L."/>
            <person name="Song Q."/>
            <person name="Thelen J.J."/>
            <person name="Cheng J."/>
            <person name="Xu D."/>
            <person name="Hellsten U."/>
            <person name="May G.D."/>
            <person name="Yu Y."/>
            <person name="Sakurai T."/>
            <person name="Umezawa T."/>
            <person name="Bhattacharyya M.K."/>
            <person name="Sandhu D."/>
            <person name="Valliyodan B."/>
            <person name="Lindquist E."/>
            <person name="Peto M."/>
            <person name="Grant D."/>
            <person name="Shu S."/>
            <person name="Goodstein D."/>
            <person name="Barry K."/>
            <person name="Futrell-Griggs M."/>
            <person name="Abernathy B."/>
            <person name="Du J."/>
            <person name="Tian Z."/>
            <person name="Zhu L."/>
            <person name="Gill N."/>
            <person name="Joshi T."/>
            <person name="Libault M."/>
            <person name="Sethuraman A."/>
            <person name="Zhang X.-C."/>
            <person name="Shinozaki K."/>
            <person name="Nguyen H.T."/>
            <person name="Wing R.A."/>
            <person name="Cregan P."/>
            <person name="Specht J."/>
            <person name="Grimwood J."/>
            <person name="Rokhsar D."/>
            <person name="Stacey G."/>
            <person name="Shoemaker R.C."/>
            <person name="Jackson S.A."/>
        </authorList>
    </citation>
    <scope>NUCLEOTIDE SEQUENCE</scope>
    <source>
        <strain evidence="2">cv. Williams 82</strain>
        <tissue evidence="1">Callus</tissue>
    </source>
</reference>
<protein>
    <submittedName>
        <fullName evidence="1 2">Uncharacterized protein</fullName>
    </submittedName>
</protein>